<dbReference type="Proteomes" id="UP000000759">
    <property type="component" value="Chromosome 2"/>
</dbReference>
<accession>B7FSJ1</accession>
<keyword evidence="2" id="KW-0694">RNA-binding</keyword>
<evidence type="ECO:0000259" key="4">
    <source>
        <dbReference type="Pfam" id="PF15247"/>
    </source>
</evidence>
<gene>
    <name evidence="5" type="ORF">PHATRDRAFT_43529</name>
</gene>
<dbReference type="AlphaFoldDB" id="B7FSJ1"/>
<dbReference type="InParanoid" id="B7FSJ1"/>
<evidence type="ECO:0000256" key="1">
    <source>
        <dbReference type="ARBA" id="ARBA00006151"/>
    </source>
</evidence>
<reference evidence="5 6" key="1">
    <citation type="journal article" date="2008" name="Nature">
        <title>The Phaeodactylum genome reveals the evolutionary history of diatom genomes.</title>
        <authorList>
            <person name="Bowler C."/>
            <person name="Allen A.E."/>
            <person name="Badger J.H."/>
            <person name="Grimwood J."/>
            <person name="Jabbari K."/>
            <person name="Kuo A."/>
            <person name="Maheswari U."/>
            <person name="Martens C."/>
            <person name="Maumus F."/>
            <person name="Otillar R.P."/>
            <person name="Rayko E."/>
            <person name="Salamov A."/>
            <person name="Vandepoele K."/>
            <person name="Beszteri B."/>
            <person name="Gruber A."/>
            <person name="Heijde M."/>
            <person name="Katinka M."/>
            <person name="Mock T."/>
            <person name="Valentin K."/>
            <person name="Verret F."/>
            <person name="Berges J.A."/>
            <person name="Brownlee C."/>
            <person name="Cadoret J.P."/>
            <person name="Chiovitti A."/>
            <person name="Choi C.J."/>
            <person name="Coesel S."/>
            <person name="De Martino A."/>
            <person name="Detter J.C."/>
            <person name="Durkin C."/>
            <person name="Falciatore A."/>
            <person name="Fournet J."/>
            <person name="Haruta M."/>
            <person name="Huysman M.J."/>
            <person name="Jenkins B.D."/>
            <person name="Jiroutova K."/>
            <person name="Jorgensen R.E."/>
            <person name="Joubert Y."/>
            <person name="Kaplan A."/>
            <person name="Kroger N."/>
            <person name="Kroth P.G."/>
            <person name="La Roche J."/>
            <person name="Lindquist E."/>
            <person name="Lommer M."/>
            <person name="Martin-Jezequel V."/>
            <person name="Lopez P.J."/>
            <person name="Lucas S."/>
            <person name="Mangogna M."/>
            <person name="McGinnis K."/>
            <person name="Medlin L.K."/>
            <person name="Montsant A."/>
            <person name="Oudot-Le Secq M.P."/>
            <person name="Napoli C."/>
            <person name="Obornik M."/>
            <person name="Parker M.S."/>
            <person name="Petit J.L."/>
            <person name="Porcel B.M."/>
            <person name="Poulsen N."/>
            <person name="Robison M."/>
            <person name="Rychlewski L."/>
            <person name="Rynearson T.A."/>
            <person name="Schmutz J."/>
            <person name="Shapiro H."/>
            <person name="Siaut M."/>
            <person name="Stanley M."/>
            <person name="Sussman M.R."/>
            <person name="Taylor A.R."/>
            <person name="Vardi A."/>
            <person name="von Dassow P."/>
            <person name="Vyverman W."/>
            <person name="Willis A."/>
            <person name="Wyrwicz L.S."/>
            <person name="Rokhsar D.S."/>
            <person name="Weissenbach J."/>
            <person name="Armbrust E.V."/>
            <person name="Green B.R."/>
            <person name="Van de Peer Y."/>
            <person name="Grigoriev I.V."/>
        </authorList>
    </citation>
    <scope>NUCLEOTIDE SEQUENCE [LARGE SCALE GENOMIC DNA]</scope>
    <source>
        <strain evidence="5 6">CCAP 1055/1</strain>
    </source>
</reference>
<dbReference type="GO" id="GO:0051028">
    <property type="term" value="P:mRNA transport"/>
    <property type="evidence" value="ECO:0007669"/>
    <property type="project" value="TreeGrafter"/>
</dbReference>
<dbReference type="Pfam" id="PF15247">
    <property type="entry name" value="SLBP_RNA_bind"/>
    <property type="match status" value="1"/>
</dbReference>
<sequence>MNTVGVNHVSSQPSKRRDGGSARTDVLPRTKRHKPCAAASPPVVPPVLDPPNSAHTRVAQRQKMIAKGKNTAGYDAYRRQVPVEQRRPRSMDTPSTPDVHRDVPNKRWQGLVRAWRVALHKYDPQDLVTSLEPSVTTTGGLARPVSGGCNETEATHAQSTALWTPTKAQQLERDVATGVVVDLPPEWQGTTVSQGSPLSIYSNDSNPGRELSFDEPKLQWGDEDSDDDFL</sequence>
<dbReference type="eggNOG" id="KOG3934">
    <property type="taxonomic scope" value="Eukaryota"/>
</dbReference>
<dbReference type="GO" id="GO:0003729">
    <property type="term" value="F:mRNA binding"/>
    <property type="evidence" value="ECO:0007669"/>
    <property type="project" value="InterPro"/>
</dbReference>
<feature type="compositionally biased region" description="Polar residues" evidence="3">
    <location>
        <begin position="188"/>
        <end position="206"/>
    </location>
</feature>
<dbReference type="GeneID" id="7197567"/>
<dbReference type="InterPro" id="IPR026502">
    <property type="entry name" value="SLBP1/SLBP2"/>
</dbReference>
<evidence type="ECO:0000256" key="3">
    <source>
        <dbReference type="SAM" id="MobiDB-lite"/>
    </source>
</evidence>
<feature type="compositionally biased region" description="Polar residues" evidence="3">
    <location>
        <begin position="1"/>
        <end position="13"/>
    </location>
</feature>
<comment type="similarity">
    <text evidence="1">Belongs to the SLBP family.</text>
</comment>
<proteinExistence type="inferred from homology"/>
<dbReference type="EMBL" id="CM000606">
    <property type="protein sequence ID" value="EEC50805.1"/>
    <property type="molecule type" value="Genomic_DNA"/>
</dbReference>
<dbReference type="PaxDb" id="2850-Phatr43529"/>
<dbReference type="OrthoDB" id="265795at2759"/>
<feature type="domain" description="Histone RNA hairpin-binding protein RNA-binding" evidence="4">
    <location>
        <begin position="55"/>
        <end position="124"/>
    </location>
</feature>
<dbReference type="STRING" id="556484.B7FSJ1"/>
<dbReference type="KEGG" id="pti:PHATRDRAFT_43529"/>
<dbReference type="HOGENOM" id="CLU_1206829_0_0_1"/>
<dbReference type="InterPro" id="IPR029344">
    <property type="entry name" value="SLBP_RNA_bind"/>
</dbReference>
<evidence type="ECO:0000313" key="6">
    <source>
        <dbReference type="Proteomes" id="UP000000759"/>
    </source>
</evidence>
<dbReference type="PANTHER" id="PTHR17408:SF0">
    <property type="entry name" value="HISTONE RNA HAIRPIN-BINDING PROTEIN"/>
    <property type="match status" value="1"/>
</dbReference>
<reference evidence="6" key="2">
    <citation type="submission" date="2008-08" db="EMBL/GenBank/DDBJ databases">
        <authorList>
            <consortium name="Diatom Consortium"/>
            <person name="Grigoriev I."/>
            <person name="Grimwood J."/>
            <person name="Kuo A."/>
            <person name="Otillar R.P."/>
            <person name="Salamov A."/>
            <person name="Detter J.C."/>
            <person name="Lindquist E."/>
            <person name="Shapiro H."/>
            <person name="Lucas S."/>
            <person name="Glavina del Rio T."/>
            <person name="Pitluck S."/>
            <person name="Rokhsar D."/>
            <person name="Bowler C."/>
        </authorList>
    </citation>
    <scope>GENOME REANNOTATION</scope>
    <source>
        <strain evidence="6">CCAP 1055/1</strain>
    </source>
</reference>
<dbReference type="RefSeq" id="XP_002177991.1">
    <property type="nucleotide sequence ID" value="XM_002177955.1"/>
</dbReference>
<dbReference type="SMR" id="B7FSJ1"/>
<protein>
    <recommendedName>
        <fullName evidence="4">Histone RNA hairpin-binding protein RNA-binding domain-containing protein</fullName>
    </recommendedName>
</protein>
<dbReference type="InterPro" id="IPR038294">
    <property type="entry name" value="SLBP_RNA_bind_sf"/>
</dbReference>
<dbReference type="GO" id="GO:0006398">
    <property type="term" value="P:mRNA 3'-end processing by stem-loop binding and cleavage"/>
    <property type="evidence" value="ECO:0007669"/>
    <property type="project" value="TreeGrafter"/>
</dbReference>
<evidence type="ECO:0000313" key="5">
    <source>
        <dbReference type="EMBL" id="EEC50805.1"/>
    </source>
</evidence>
<evidence type="ECO:0000256" key="2">
    <source>
        <dbReference type="ARBA" id="ARBA00022884"/>
    </source>
</evidence>
<dbReference type="GO" id="GO:0071207">
    <property type="term" value="F:histone pre-mRNA stem-loop binding"/>
    <property type="evidence" value="ECO:0007669"/>
    <property type="project" value="TreeGrafter"/>
</dbReference>
<dbReference type="GO" id="GO:0071204">
    <property type="term" value="C:histone pre-mRNA 3'end processing complex"/>
    <property type="evidence" value="ECO:0007669"/>
    <property type="project" value="TreeGrafter"/>
</dbReference>
<feature type="region of interest" description="Disordered" evidence="3">
    <location>
        <begin position="1"/>
        <end position="55"/>
    </location>
</feature>
<dbReference type="Gene3D" id="1.10.8.1120">
    <property type="entry name" value="Histone RNA hairpin-binding protein RNA-binding domain"/>
    <property type="match status" value="1"/>
</dbReference>
<dbReference type="GO" id="GO:0005737">
    <property type="term" value="C:cytoplasm"/>
    <property type="evidence" value="ECO:0007669"/>
    <property type="project" value="TreeGrafter"/>
</dbReference>
<organism evidence="5 6">
    <name type="scientific">Phaeodactylum tricornutum (strain CCAP 1055/1)</name>
    <dbReference type="NCBI Taxonomy" id="556484"/>
    <lineage>
        <taxon>Eukaryota</taxon>
        <taxon>Sar</taxon>
        <taxon>Stramenopiles</taxon>
        <taxon>Ochrophyta</taxon>
        <taxon>Bacillariophyta</taxon>
        <taxon>Bacillariophyceae</taxon>
        <taxon>Bacillariophycidae</taxon>
        <taxon>Naviculales</taxon>
        <taxon>Phaeodactylaceae</taxon>
        <taxon>Phaeodactylum</taxon>
    </lineage>
</organism>
<feature type="region of interest" description="Disordered" evidence="3">
    <location>
        <begin position="187"/>
        <end position="230"/>
    </location>
</feature>
<keyword evidence="6" id="KW-1185">Reference proteome</keyword>
<name>B7FSJ1_PHATC</name>
<feature type="region of interest" description="Disordered" evidence="3">
    <location>
        <begin position="83"/>
        <end position="103"/>
    </location>
</feature>
<dbReference type="PANTHER" id="PTHR17408">
    <property type="entry name" value="HISTONE RNA HAIRPIN-BINDING PROTEIN"/>
    <property type="match status" value="1"/>
</dbReference>
<feature type="compositionally biased region" description="Acidic residues" evidence="3">
    <location>
        <begin position="221"/>
        <end position="230"/>
    </location>
</feature>